<evidence type="ECO:0000259" key="5">
    <source>
        <dbReference type="Pfam" id="PF00561"/>
    </source>
</evidence>
<evidence type="ECO:0000256" key="1">
    <source>
        <dbReference type="ARBA" id="ARBA00010884"/>
    </source>
</evidence>
<dbReference type="InterPro" id="IPR012020">
    <property type="entry name" value="ABHD4"/>
</dbReference>
<dbReference type="GO" id="GO:0051793">
    <property type="term" value="P:medium-chain fatty acid catabolic process"/>
    <property type="evidence" value="ECO:0007669"/>
    <property type="project" value="TreeGrafter"/>
</dbReference>
<proteinExistence type="inferred from homology"/>
<keyword evidence="2" id="KW-0719">Serine esterase</keyword>
<dbReference type="PANTHER" id="PTHR10794:SF44">
    <property type="entry name" value="MEDIUM-CHAIN FATTY ACID ETHYL ESTER SYNTHASE_ESTERASE 1-RELATED"/>
    <property type="match status" value="1"/>
</dbReference>
<dbReference type="EMBL" id="JAHMUF010000027">
    <property type="protein sequence ID" value="KAG7191528.1"/>
    <property type="molecule type" value="Genomic_DNA"/>
</dbReference>
<organism evidence="6 7">
    <name type="scientific">Scheffersomyces spartinae</name>
    <dbReference type="NCBI Taxonomy" id="45513"/>
    <lineage>
        <taxon>Eukaryota</taxon>
        <taxon>Fungi</taxon>
        <taxon>Dikarya</taxon>
        <taxon>Ascomycota</taxon>
        <taxon>Saccharomycotina</taxon>
        <taxon>Pichiomycetes</taxon>
        <taxon>Debaryomycetaceae</taxon>
        <taxon>Scheffersomyces</taxon>
    </lineage>
</organism>
<feature type="active site" description="Charge relay system" evidence="4">
    <location>
        <position position="233"/>
    </location>
</feature>
<dbReference type="PIRSF" id="PIRSF005211">
    <property type="entry name" value="Ab_hydro_YheT"/>
    <property type="match status" value="1"/>
</dbReference>
<dbReference type="InterPro" id="IPR029058">
    <property type="entry name" value="AB_hydrolase_fold"/>
</dbReference>
<feature type="active site" description="Charge relay system" evidence="4">
    <location>
        <position position="399"/>
    </location>
</feature>
<dbReference type="Pfam" id="PF00561">
    <property type="entry name" value="Abhydrolase_1"/>
    <property type="match status" value="1"/>
</dbReference>
<dbReference type="Gene3D" id="3.40.50.1820">
    <property type="entry name" value="alpha/beta hydrolase"/>
    <property type="match status" value="1"/>
</dbReference>
<evidence type="ECO:0000256" key="2">
    <source>
        <dbReference type="ARBA" id="ARBA00022487"/>
    </source>
</evidence>
<dbReference type="GO" id="GO:0051792">
    <property type="term" value="P:medium-chain fatty acid biosynthetic process"/>
    <property type="evidence" value="ECO:0007669"/>
    <property type="project" value="TreeGrafter"/>
</dbReference>
<accession>A0A9P8AG01</accession>
<dbReference type="SUPFAM" id="SSF53474">
    <property type="entry name" value="alpha/beta-Hydrolases"/>
    <property type="match status" value="1"/>
</dbReference>
<comment type="caution">
    <text evidence="6">The sequence shown here is derived from an EMBL/GenBank/DDBJ whole genome shotgun (WGS) entry which is preliminary data.</text>
</comment>
<keyword evidence="7" id="KW-1185">Reference proteome</keyword>
<dbReference type="GO" id="GO:0008126">
    <property type="term" value="F:acetylesterase activity"/>
    <property type="evidence" value="ECO:0007669"/>
    <property type="project" value="TreeGrafter"/>
</dbReference>
<keyword evidence="3" id="KW-0378">Hydrolase</keyword>
<dbReference type="InterPro" id="IPR000952">
    <property type="entry name" value="AB_hydrolase_4_CS"/>
</dbReference>
<sequence>MGIFNWGFRTDIRITQGKDEHSAVIANTATGDKVRLDTFFKNAMPSLDVNKKLWLHPLLFNGTLQTLYYAKHDSSDKYLIYYGRELFTYKDGGICSLDWVIPEPQDKHQFVEEYKSTLPEGWPKLHPRSRFFSESELADRKAAGQEDITKPLVVVLHGLGGGSHEPLIRNLADNIHKNSPGWDTVVINTRGCCRTKVTTGKLFTGLSTGDVREPLVEMRKRYPKREIYAVGFSFGAAMLANYLGEHDDASQDDGIVKAACLIGCPWDFVDSNYHLNSSYTGQYLLNPSLSLFLTKIVTNNFGELNGAQPEIFNQVNVTKCKRAKKTLVFDDLFTCRVAGFNNPWEYYREVSPANRIKNIRVPTLVLNSIDDPAVGCRLPYMDIERNPNVVLVETDLGGHLGWVKSNGDFWCVEVAEEYFHKFNQWT</sequence>
<evidence type="ECO:0000313" key="7">
    <source>
        <dbReference type="Proteomes" id="UP000790833"/>
    </source>
</evidence>
<evidence type="ECO:0000313" key="6">
    <source>
        <dbReference type="EMBL" id="KAG7191528.1"/>
    </source>
</evidence>
<dbReference type="GeneID" id="66116406"/>
<dbReference type="AlphaFoldDB" id="A0A9P8AG01"/>
<dbReference type="Proteomes" id="UP000790833">
    <property type="component" value="Unassembled WGS sequence"/>
</dbReference>
<gene>
    <name evidence="6" type="primary">EHT1</name>
    <name evidence="6" type="ORF">KQ657_003032</name>
</gene>
<reference evidence="6" key="1">
    <citation type="submission" date="2021-03" db="EMBL/GenBank/DDBJ databases">
        <authorList>
            <person name="Palmer J.M."/>
        </authorList>
    </citation>
    <scope>NUCLEOTIDE SEQUENCE</scope>
    <source>
        <strain evidence="6">ARV_011</strain>
    </source>
</reference>
<name>A0A9P8AG01_9ASCO</name>
<evidence type="ECO:0000256" key="4">
    <source>
        <dbReference type="PIRSR" id="PIRSR005211-1"/>
    </source>
</evidence>
<feature type="active site" description="Charge relay system" evidence="4">
    <location>
        <position position="371"/>
    </location>
</feature>
<feature type="domain" description="AB hydrolase-1" evidence="5">
    <location>
        <begin position="151"/>
        <end position="400"/>
    </location>
</feature>
<dbReference type="OrthoDB" id="5954035at2759"/>
<evidence type="ECO:0000256" key="3">
    <source>
        <dbReference type="ARBA" id="ARBA00022801"/>
    </source>
</evidence>
<dbReference type="PROSITE" id="PS01133">
    <property type="entry name" value="UPF0017"/>
    <property type="match status" value="1"/>
</dbReference>
<dbReference type="PANTHER" id="PTHR10794">
    <property type="entry name" value="ABHYDROLASE DOMAIN-CONTAINING PROTEIN"/>
    <property type="match status" value="1"/>
</dbReference>
<comment type="similarity">
    <text evidence="1">Belongs to the AB hydrolase superfamily. AB hydrolase 4 family.</text>
</comment>
<dbReference type="RefSeq" id="XP_043047080.1">
    <property type="nucleotide sequence ID" value="XM_043193770.1"/>
</dbReference>
<dbReference type="InterPro" id="IPR050960">
    <property type="entry name" value="AB_hydrolase_4_sf"/>
</dbReference>
<protein>
    <submittedName>
        <fullName evidence="6">Medium-chain fatty acid ethyl ester synthase/esterase 2</fullName>
    </submittedName>
</protein>
<dbReference type="InterPro" id="IPR000073">
    <property type="entry name" value="AB_hydrolase_1"/>
</dbReference>
<dbReference type="GO" id="GO:0047372">
    <property type="term" value="F:monoacylglycerol lipase activity"/>
    <property type="evidence" value="ECO:0007669"/>
    <property type="project" value="TreeGrafter"/>
</dbReference>